<evidence type="ECO:0000256" key="1">
    <source>
        <dbReference type="SAM" id="Coils"/>
    </source>
</evidence>
<feature type="transmembrane region" description="Helical" evidence="3">
    <location>
        <begin position="221"/>
        <end position="239"/>
    </location>
</feature>
<name>A0A1W1EFS8_9ZZZZ</name>
<feature type="region of interest" description="Disordered" evidence="2">
    <location>
        <begin position="1"/>
        <end position="65"/>
    </location>
</feature>
<keyword evidence="1" id="KW-0175">Coiled coil</keyword>
<keyword evidence="3" id="KW-0472">Membrane</keyword>
<reference evidence="4" key="1">
    <citation type="submission" date="2016-10" db="EMBL/GenBank/DDBJ databases">
        <authorList>
            <person name="de Groot N.N."/>
        </authorList>
    </citation>
    <scope>NUCLEOTIDE SEQUENCE</scope>
</reference>
<proteinExistence type="predicted"/>
<protein>
    <submittedName>
        <fullName evidence="4">ORF 73 extensive acidic domains, potential leucine zipper immediate early protein homolog</fullName>
    </submittedName>
</protein>
<feature type="transmembrane region" description="Helical" evidence="3">
    <location>
        <begin position="165"/>
        <end position="185"/>
    </location>
</feature>
<evidence type="ECO:0000256" key="3">
    <source>
        <dbReference type="SAM" id="Phobius"/>
    </source>
</evidence>
<organism evidence="4">
    <name type="scientific">hydrothermal vent metagenome</name>
    <dbReference type="NCBI Taxonomy" id="652676"/>
    <lineage>
        <taxon>unclassified sequences</taxon>
        <taxon>metagenomes</taxon>
        <taxon>ecological metagenomes</taxon>
    </lineage>
</organism>
<feature type="compositionally biased region" description="Acidic residues" evidence="2">
    <location>
        <begin position="43"/>
        <end position="60"/>
    </location>
</feature>
<keyword evidence="3" id="KW-1133">Transmembrane helix</keyword>
<evidence type="ECO:0000256" key="2">
    <source>
        <dbReference type="SAM" id="MobiDB-lite"/>
    </source>
</evidence>
<accession>A0A1W1EFS8</accession>
<evidence type="ECO:0000313" key="4">
    <source>
        <dbReference type="EMBL" id="SFZ98885.1"/>
    </source>
</evidence>
<dbReference type="EMBL" id="FPKX01000065">
    <property type="protein sequence ID" value="SFZ98885.1"/>
    <property type="molecule type" value="Genomic_DNA"/>
</dbReference>
<keyword evidence="3" id="KW-0812">Transmembrane</keyword>
<gene>
    <name evidence="4" type="ORF">MNB_SV-5-1076</name>
</gene>
<dbReference type="AlphaFoldDB" id="A0A1W1EFS8"/>
<feature type="coiled-coil region" evidence="1">
    <location>
        <begin position="70"/>
        <end position="122"/>
    </location>
</feature>
<sequence length="374" mass="41749">MKDEKVVVDNLEEESSDNVVESNSDAENSVDAVEKVTQSETDVKEEESGDVVEEKTEEDSITTPVKMKKHDEAKVLVQEAKVIVKNAEEQLEECKLLLASDLENYENAKQDLKNNAMNDCESSLDKLGYEAPETNVEEESTVVFEPKEELKPVVVKDISSGGFTAFILAIIAGLLTIAGMLYFAAQKLGTTVDVSTVPTVETANPLMQWYSSLVGIENNPMIGGVMIVLVTLIVMWIVYKIRVSLKASSNMRMAKAQLEAAKEYSLQKGTCKEEMEKVDAYINDAIKTLKTYEVILKEQKAKLERILHIEADKIESSDFHPKSNVEMKDTHELISVIKDFIATPMSEEGKLSGKSSLFLHRAKNKIEKVINRLY</sequence>